<dbReference type="Proteomes" id="UP000319349">
    <property type="component" value="Chromosome"/>
</dbReference>
<gene>
    <name evidence="1" type="ORF">E4A48_01325</name>
</gene>
<sequence length="739" mass="80594">MTRSFSYRCVAPCERTGIQTEALCVFFDARASLTSNDLFDELKGALRALPALPDVLLVISNQAGINELLTHWKSDSLAKESFLARSERGGLPFIKAWQFIAWQQDGTFAVVEQAKPDGGGFVLGPQKVIDAGLAELVQRNGVVQSAPGGHVFRHPSGTVNKVFVQARELVASEVELAFVGCALIAELPALRERKLELVLIDSMGIYLIVKEAMRYVGSDARIESFHSYKEISKLLRPTVPHAVIVSASTTGGMAKRLIKENRFADDVVLTLVNRSKIDDGGRTLIALDDVKSLDISRLPDGTETQIELIGEHFTSRSKPPRGVTISVHHEPKALSRYLKQLGESKSLVLNKARRGRGEVHLVGFDGKSVAELGDVRKWLRDVARWQIPASVDTVIYVDDNGSELLAQSLAHELQEAKGAWSALTLLSNSALSAEALKSSKGVAVVQAVAGDGGMLREVSRDLREFAPKLPRHFVVALGVSRSEEVWDRLRQFLVRGPSAARSYGFSSWVSLPVGVEANVPVWKRYADLASEMEAAELDLTSVDQSLIENSIELAVNAIGKSYHSFLPASNGKDLVLTEGFVFFQGKVEDDAASNETVFLTASSVLQRAREIPDLALQLKASGYESVVLSPENFHRFNDSILQACILRAALPSELDYSSSPELSGLMKELLAKIFARHAHPYGEASLEFAVALLSKRMRLVSQHMDELGSTMVDSLIGSKKPSALLGFLFLIGRLGKEAG</sequence>
<keyword evidence="2" id="KW-1185">Reference proteome</keyword>
<evidence type="ECO:0000313" key="2">
    <source>
        <dbReference type="Proteomes" id="UP000319349"/>
    </source>
</evidence>
<evidence type="ECO:0000313" key="1">
    <source>
        <dbReference type="EMBL" id="QDI02520.1"/>
    </source>
</evidence>
<protein>
    <submittedName>
        <fullName evidence="1">Uncharacterized protein</fullName>
    </submittedName>
</protein>
<accession>A0A514E935</accession>
<name>A0A514E935_9XANT</name>
<proteinExistence type="predicted"/>
<organism evidence="1 2">
    <name type="scientific">Xanthomonas cerealis pv. cerealis</name>
    <dbReference type="NCBI Taxonomy" id="152263"/>
    <lineage>
        <taxon>Bacteria</taxon>
        <taxon>Pseudomonadati</taxon>
        <taxon>Pseudomonadota</taxon>
        <taxon>Gammaproteobacteria</taxon>
        <taxon>Lysobacterales</taxon>
        <taxon>Lysobacteraceae</taxon>
        <taxon>Xanthomonas</taxon>
        <taxon>Xanthomonas translucens group</taxon>
        <taxon>Xanthomonas cerealis</taxon>
    </lineage>
</organism>
<dbReference type="EMBL" id="CP038228">
    <property type="protein sequence ID" value="QDI02520.1"/>
    <property type="molecule type" value="Genomic_DNA"/>
</dbReference>
<reference evidence="1 2" key="1">
    <citation type="submission" date="2019-03" db="EMBL/GenBank/DDBJ databases">
        <title>Tal1 in Xanthomonas translucens pv. cerealis Contributes to Virulence in Bacterial Leaf Streak of Wheat.</title>
        <authorList>
            <person name="Shah S.M.A."/>
            <person name="Haq F."/>
            <person name="Ma W."/>
            <person name="Xu X."/>
            <person name="Wang S."/>
            <person name="Xu Z."/>
            <person name="Zou L."/>
            <person name="Zhu B."/>
            <person name="Chen G."/>
        </authorList>
    </citation>
    <scope>NUCLEOTIDE SEQUENCE [LARGE SCALE GENOMIC DNA]</scope>
    <source>
        <strain evidence="1 2">01</strain>
    </source>
</reference>
<dbReference type="AlphaFoldDB" id="A0A514E935"/>
<dbReference type="RefSeq" id="WP_142741751.1">
    <property type="nucleotide sequence ID" value="NZ_CP038228.1"/>
</dbReference>